<keyword evidence="3" id="KW-1185">Reference proteome</keyword>
<dbReference type="RefSeq" id="WP_144449830.1">
    <property type="nucleotide sequence ID" value="NZ_VLKZ01000003.1"/>
</dbReference>
<comment type="caution">
    <text evidence="2">The sequence shown here is derived from an EMBL/GenBank/DDBJ whole genome shotgun (WGS) entry which is preliminary data.</text>
</comment>
<keyword evidence="1" id="KW-0472">Membrane</keyword>
<organism evidence="2 3">
    <name type="scientific">Halalkalibacter nanhaiisediminis</name>
    <dbReference type="NCBI Taxonomy" id="688079"/>
    <lineage>
        <taxon>Bacteria</taxon>
        <taxon>Bacillati</taxon>
        <taxon>Bacillota</taxon>
        <taxon>Bacilli</taxon>
        <taxon>Bacillales</taxon>
        <taxon>Bacillaceae</taxon>
        <taxon>Halalkalibacter</taxon>
    </lineage>
</organism>
<proteinExistence type="predicted"/>
<gene>
    <name evidence="2" type="ORF">IQ10_01517</name>
</gene>
<dbReference type="AlphaFoldDB" id="A0A562QND9"/>
<dbReference type="EMBL" id="VLKZ01000003">
    <property type="protein sequence ID" value="TWI58183.1"/>
    <property type="molecule type" value="Genomic_DNA"/>
</dbReference>
<feature type="transmembrane region" description="Helical" evidence="1">
    <location>
        <begin position="6"/>
        <end position="25"/>
    </location>
</feature>
<dbReference type="Proteomes" id="UP000315711">
    <property type="component" value="Unassembled WGS sequence"/>
</dbReference>
<evidence type="ECO:0000256" key="1">
    <source>
        <dbReference type="SAM" id="Phobius"/>
    </source>
</evidence>
<dbReference type="OrthoDB" id="2934671at2"/>
<sequence>MNFPFMQIALILIIIVLISSLFKQLHKLNRKSKFFLIKSRNGSNNSIDTNKYRKSKQRIELKKMAVDQDHYLFLEGLIEGRISEQEYDKWAHSRKHEGPDVFRKLLKRPYQIRKL</sequence>
<name>A0A562QND9_9BACI</name>
<keyword evidence="1" id="KW-0812">Transmembrane</keyword>
<protein>
    <submittedName>
        <fullName evidence="2">Uncharacterized protein</fullName>
    </submittedName>
</protein>
<reference evidence="2 3" key="1">
    <citation type="journal article" date="2015" name="Stand. Genomic Sci.">
        <title>Genomic Encyclopedia of Bacterial and Archaeal Type Strains, Phase III: the genomes of soil and plant-associated and newly described type strains.</title>
        <authorList>
            <person name="Whitman W.B."/>
            <person name="Woyke T."/>
            <person name="Klenk H.P."/>
            <person name="Zhou Y."/>
            <person name="Lilburn T.G."/>
            <person name="Beck B.J."/>
            <person name="De Vos P."/>
            <person name="Vandamme P."/>
            <person name="Eisen J.A."/>
            <person name="Garrity G."/>
            <person name="Hugenholtz P."/>
            <person name="Kyrpides N.C."/>
        </authorList>
    </citation>
    <scope>NUCLEOTIDE SEQUENCE [LARGE SCALE GENOMIC DNA]</scope>
    <source>
        <strain evidence="2 3">CGMCC 1.10116</strain>
    </source>
</reference>
<evidence type="ECO:0000313" key="2">
    <source>
        <dbReference type="EMBL" id="TWI58183.1"/>
    </source>
</evidence>
<keyword evidence="1" id="KW-1133">Transmembrane helix</keyword>
<accession>A0A562QND9</accession>
<evidence type="ECO:0000313" key="3">
    <source>
        <dbReference type="Proteomes" id="UP000315711"/>
    </source>
</evidence>